<keyword evidence="3" id="KW-1185">Reference proteome</keyword>
<proteinExistence type="predicted"/>
<organism evidence="2 3">
    <name type="scientific">Canariomyces notabilis</name>
    <dbReference type="NCBI Taxonomy" id="2074819"/>
    <lineage>
        <taxon>Eukaryota</taxon>
        <taxon>Fungi</taxon>
        <taxon>Dikarya</taxon>
        <taxon>Ascomycota</taxon>
        <taxon>Pezizomycotina</taxon>
        <taxon>Sordariomycetes</taxon>
        <taxon>Sordariomycetidae</taxon>
        <taxon>Sordariales</taxon>
        <taxon>Chaetomiaceae</taxon>
        <taxon>Canariomyces</taxon>
    </lineage>
</organism>
<dbReference type="AlphaFoldDB" id="A0AAN6QEX8"/>
<keyword evidence="1" id="KW-0732">Signal</keyword>
<evidence type="ECO:0000256" key="1">
    <source>
        <dbReference type="SAM" id="SignalP"/>
    </source>
</evidence>
<reference evidence="2" key="2">
    <citation type="submission" date="2023-05" db="EMBL/GenBank/DDBJ databases">
        <authorList>
            <consortium name="Lawrence Berkeley National Laboratory"/>
            <person name="Steindorff A."/>
            <person name="Hensen N."/>
            <person name="Bonometti L."/>
            <person name="Westerberg I."/>
            <person name="Brannstrom I.O."/>
            <person name="Guillou S."/>
            <person name="Cros-Aarteil S."/>
            <person name="Calhoun S."/>
            <person name="Haridas S."/>
            <person name="Kuo A."/>
            <person name="Mondo S."/>
            <person name="Pangilinan J."/>
            <person name="Riley R."/>
            <person name="Labutti K."/>
            <person name="Andreopoulos B."/>
            <person name="Lipzen A."/>
            <person name="Chen C."/>
            <person name="Yanf M."/>
            <person name="Daum C."/>
            <person name="Ng V."/>
            <person name="Clum A."/>
            <person name="Ohm R."/>
            <person name="Martin F."/>
            <person name="Silar P."/>
            <person name="Natvig D."/>
            <person name="Lalanne C."/>
            <person name="Gautier V."/>
            <person name="Ament-Velasquez S.L."/>
            <person name="Kruys A."/>
            <person name="Hutchinson M.I."/>
            <person name="Powell A.J."/>
            <person name="Barry K."/>
            <person name="Miller A.N."/>
            <person name="Grigoriev I.V."/>
            <person name="Debuchy R."/>
            <person name="Gladieux P."/>
            <person name="Thoren M.H."/>
            <person name="Johannesson H."/>
        </authorList>
    </citation>
    <scope>NUCLEOTIDE SEQUENCE</scope>
    <source>
        <strain evidence="2">CBS 508.74</strain>
    </source>
</reference>
<name>A0AAN6QEX8_9PEZI</name>
<reference evidence="2" key="1">
    <citation type="journal article" date="2023" name="Mol. Phylogenet. Evol.">
        <title>Genome-scale phylogeny and comparative genomics of the fungal order Sordariales.</title>
        <authorList>
            <person name="Hensen N."/>
            <person name="Bonometti L."/>
            <person name="Westerberg I."/>
            <person name="Brannstrom I.O."/>
            <person name="Guillou S."/>
            <person name="Cros-Aarteil S."/>
            <person name="Calhoun S."/>
            <person name="Haridas S."/>
            <person name="Kuo A."/>
            <person name="Mondo S."/>
            <person name="Pangilinan J."/>
            <person name="Riley R."/>
            <person name="LaButti K."/>
            <person name="Andreopoulos B."/>
            <person name="Lipzen A."/>
            <person name="Chen C."/>
            <person name="Yan M."/>
            <person name="Daum C."/>
            <person name="Ng V."/>
            <person name="Clum A."/>
            <person name="Steindorff A."/>
            <person name="Ohm R.A."/>
            <person name="Martin F."/>
            <person name="Silar P."/>
            <person name="Natvig D.O."/>
            <person name="Lalanne C."/>
            <person name="Gautier V."/>
            <person name="Ament-Velasquez S.L."/>
            <person name="Kruys A."/>
            <person name="Hutchinson M.I."/>
            <person name="Powell A.J."/>
            <person name="Barry K."/>
            <person name="Miller A.N."/>
            <person name="Grigoriev I.V."/>
            <person name="Debuchy R."/>
            <person name="Gladieux P."/>
            <person name="Hiltunen Thoren M."/>
            <person name="Johannesson H."/>
        </authorList>
    </citation>
    <scope>NUCLEOTIDE SEQUENCE</scope>
    <source>
        <strain evidence="2">CBS 508.74</strain>
    </source>
</reference>
<evidence type="ECO:0000313" key="3">
    <source>
        <dbReference type="Proteomes" id="UP001302812"/>
    </source>
</evidence>
<dbReference type="RefSeq" id="XP_064666547.1">
    <property type="nucleotide sequence ID" value="XM_064815992.1"/>
</dbReference>
<dbReference type="Proteomes" id="UP001302812">
    <property type="component" value="Unassembled WGS sequence"/>
</dbReference>
<feature type="chain" id="PRO_5043009047" description="Cell wall protein PhiA" evidence="1">
    <location>
        <begin position="18"/>
        <end position="194"/>
    </location>
</feature>
<evidence type="ECO:0000313" key="2">
    <source>
        <dbReference type="EMBL" id="KAK4108977.1"/>
    </source>
</evidence>
<sequence>MQLTTALLSLFAASALAAPTNGSSCTAPTRKFTIMSLRSASPIHFAKAGAHENKLALNLPQDKLDAQCADGNSRADATFYIKDSELYLYGPKDKVQQVFVDRSGMGQGVLQYFNKGETNPPSKAELKGWAVDANDNLTFNGSGLLACPSTTDSSWYIWVSVGVDKPAGQEGCVGFSARTVTNANPVKCTYSTHA</sequence>
<gene>
    <name evidence="2" type="ORF">N656DRAFT_783642</name>
</gene>
<feature type="signal peptide" evidence="1">
    <location>
        <begin position="1"/>
        <end position="17"/>
    </location>
</feature>
<dbReference type="GeneID" id="89940117"/>
<comment type="caution">
    <text evidence="2">The sequence shown here is derived from an EMBL/GenBank/DDBJ whole genome shotgun (WGS) entry which is preliminary data.</text>
</comment>
<protein>
    <recommendedName>
        <fullName evidence="4">Cell wall protein PhiA</fullName>
    </recommendedName>
</protein>
<dbReference type="EMBL" id="MU853359">
    <property type="protein sequence ID" value="KAK4108977.1"/>
    <property type="molecule type" value="Genomic_DNA"/>
</dbReference>
<evidence type="ECO:0008006" key="4">
    <source>
        <dbReference type="Google" id="ProtNLM"/>
    </source>
</evidence>
<accession>A0AAN6QEX8</accession>